<evidence type="ECO:0000313" key="1">
    <source>
        <dbReference type="EMBL" id="GLR65434.1"/>
    </source>
</evidence>
<organism evidence="1 2">
    <name type="scientific">Acidocella aquatica</name>
    <dbReference type="NCBI Taxonomy" id="1922313"/>
    <lineage>
        <taxon>Bacteria</taxon>
        <taxon>Pseudomonadati</taxon>
        <taxon>Pseudomonadota</taxon>
        <taxon>Alphaproteobacteria</taxon>
        <taxon>Acetobacterales</taxon>
        <taxon>Acidocellaceae</taxon>
        <taxon>Acidocella</taxon>
    </lineage>
</organism>
<dbReference type="EMBL" id="BSOS01000004">
    <property type="protein sequence ID" value="GLR65434.1"/>
    <property type="molecule type" value="Genomic_DNA"/>
</dbReference>
<reference evidence="2" key="1">
    <citation type="journal article" date="2019" name="Int. J. Syst. Evol. Microbiol.">
        <title>The Global Catalogue of Microorganisms (GCM) 10K type strain sequencing project: providing services to taxonomists for standard genome sequencing and annotation.</title>
        <authorList>
            <consortium name="The Broad Institute Genomics Platform"/>
            <consortium name="The Broad Institute Genome Sequencing Center for Infectious Disease"/>
            <person name="Wu L."/>
            <person name="Ma J."/>
        </authorList>
    </citation>
    <scope>NUCLEOTIDE SEQUENCE [LARGE SCALE GENOMIC DNA]</scope>
    <source>
        <strain evidence="2">NBRC 112502</strain>
    </source>
</reference>
<dbReference type="Proteomes" id="UP001156641">
    <property type="component" value="Unassembled WGS sequence"/>
</dbReference>
<dbReference type="RefSeq" id="WP_284255924.1">
    <property type="nucleotide sequence ID" value="NZ_BSOS01000004.1"/>
</dbReference>
<keyword evidence="2" id="KW-1185">Reference proteome</keyword>
<gene>
    <name evidence="1" type="ORF">GCM10010909_01120</name>
</gene>
<sequence>MEYARLLATFEQCLPLRQKSNLTEPALAERIMVQAEGLIGATAGVLRQAAVEALANRWDL</sequence>
<protein>
    <submittedName>
        <fullName evidence="1">Uncharacterized protein</fullName>
    </submittedName>
</protein>
<proteinExistence type="predicted"/>
<accession>A0ABQ5ZZR5</accession>
<comment type="caution">
    <text evidence="1">The sequence shown here is derived from an EMBL/GenBank/DDBJ whole genome shotgun (WGS) entry which is preliminary data.</text>
</comment>
<name>A0ABQ5ZZR5_9PROT</name>
<evidence type="ECO:0000313" key="2">
    <source>
        <dbReference type="Proteomes" id="UP001156641"/>
    </source>
</evidence>